<organism evidence="3 4">
    <name type="scientific">Trichoplusia ni</name>
    <name type="common">Cabbage looper</name>
    <dbReference type="NCBI Taxonomy" id="7111"/>
    <lineage>
        <taxon>Eukaryota</taxon>
        <taxon>Metazoa</taxon>
        <taxon>Ecdysozoa</taxon>
        <taxon>Arthropoda</taxon>
        <taxon>Hexapoda</taxon>
        <taxon>Insecta</taxon>
        <taxon>Pterygota</taxon>
        <taxon>Neoptera</taxon>
        <taxon>Endopterygota</taxon>
        <taxon>Lepidoptera</taxon>
        <taxon>Glossata</taxon>
        <taxon>Ditrysia</taxon>
        <taxon>Noctuoidea</taxon>
        <taxon>Noctuidae</taxon>
        <taxon>Plusiinae</taxon>
        <taxon>Trichoplusia</taxon>
    </lineage>
</organism>
<feature type="compositionally biased region" description="Gly residues" evidence="1">
    <location>
        <begin position="38"/>
        <end position="55"/>
    </location>
</feature>
<dbReference type="KEGG" id="tnl:113491711"/>
<dbReference type="RefSeq" id="XP_026724637.1">
    <property type="nucleotide sequence ID" value="XM_026868836.1"/>
</dbReference>
<proteinExistence type="predicted"/>
<keyword evidence="2" id="KW-0732">Signal</keyword>
<gene>
    <name evidence="4" type="primary">LOC113491711</name>
</gene>
<accession>A0A7E5V8L2</accession>
<evidence type="ECO:0000313" key="3">
    <source>
        <dbReference type="Proteomes" id="UP000322000"/>
    </source>
</evidence>
<evidence type="ECO:0000256" key="2">
    <source>
        <dbReference type="SAM" id="SignalP"/>
    </source>
</evidence>
<feature type="region of interest" description="Disordered" evidence="1">
    <location>
        <begin position="36"/>
        <end position="131"/>
    </location>
</feature>
<keyword evidence="3" id="KW-1185">Reference proteome</keyword>
<feature type="chain" id="PRO_5028991367" evidence="2">
    <location>
        <begin position="24"/>
        <end position="433"/>
    </location>
</feature>
<feature type="compositionally biased region" description="Low complexity" evidence="1">
    <location>
        <begin position="56"/>
        <end position="79"/>
    </location>
</feature>
<dbReference type="OrthoDB" id="7458366at2759"/>
<evidence type="ECO:0000313" key="4">
    <source>
        <dbReference type="RefSeq" id="XP_026724637.1"/>
    </source>
</evidence>
<dbReference type="AlphaFoldDB" id="A0A7E5V8L2"/>
<sequence length="433" mass="44418">MLFPKTALFYGFLIALLLEPISGRKGFSGGHSYPKSGGLSGGGHRSGGLSGGGHGYPSSGGSHHGYPSSGGSHGYPSSGGSHGYPSGGLSGGSHGYPSAGGNRGSSGGSHGYPSSGGLSGSGTGHNYPSKAGYPSANNYHYTPPQQISYAPTRGAPPVNYPVYHGSPPTYVYQYKDSGSKYGTLLAGLALLNLGTLGAAAYAVHSSSSHKSHTPIPGEVCKFAIKKDNGDYEETRIDCNIISSFILQDQAEKQHGGSNSTVVTTTTVTNTTTINRANEMPEQTTQPPAAPVVPVLGNVLYEMLPNGTLVPVNASSMPIVPGLPGKTENATHNETSTASPNGTGVNLASSVVVTTTTTNTTVVDALDVKGAPVNVTPGMKCYVIRNSPTSNMRKSVPCGLLQTYAEKSITKSSAAHNVPMFTMITAILAFCIAY</sequence>
<protein>
    <submittedName>
        <fullName evidence="4">Uncharacterized protein LOC113491711</fullName>
    </submittedName>
</protein>
<feature type="signal peptide" evidence="2">
    <location>
        <begin position="1"/>
        <end position="23"/>
    </location>
</feature>
<dbReference type="InParanoid" id="A0A7E5V8L2"/>
<dbReference type="Proteomes" id="UP000322000">
    <property type="component" value="Chromosome 3"/>
</dbReference>
<feature type="compositionally biased region" description="Gly residues" evidence="1">
    <location>
        <begin position="101"/>
        <end position="110"/>
    </location>
</feature>
<reference evidence="4" key="1">
    <citation type="submission" date="2025-08" db="UniProtKB">
        <authorList>
            <consortium name="RefSeq"/>
        </authorList>
    </citation>
    <scope>IDENTIFICATION</scope>
</reference>
<dbReference type="GeneID" id="113491711"/>
<feature type="compositionally biased region" description="Gly residues" evidence="1">
    <location>
        <begin position="80"/>
        <end position="94"/>
    </location>
</feature>
<name>A0A7E5V8L2_TRINI</name>
<evidence type="ECO:0000256" key="1">
    <source>
        <dbReference type="SAM" id="MobiDB-lite"/>
    </source>
</evidence>